<dbReference type="Pfam" id="PF23914">
    <property type="entry name" value="TPR_CcmH_CycH"/>
    <property type="match status" value="1"/>
</dbReference>
<dbReference type="PROSITE" id="PS50005">
    <property type="entry name" value="TPR"/>
    <property type="match status" value="1"/>
</dbReference>
<evidence type="ECO:0000259" key="4">
    <source>
        <dbReference type="Pfam" id="PF23914"/>
    </source>
</evidence>
<dbReference type="STRING" id="1077947.SAMN05216227_1007128"/>
<dbReference type="SUPFAM" id="SSF48452">
    <property type="entry name" value="TPR-like"/>
    <property type="match status" value="1"/>
</dbReference>
<sequence>MANIIFWVAAGAIALIVAMTLIRALRKTGAIDLQAAHFDRQVYRDQLAEIERDLARGIIAGDEVVRLRSEVGRRLLTADRMDATTDMAQGGPASVIVMAGLALLVAAGFGGYAYLGQPGYTDLPLAARIVLAEERRADRASQSAMEAALPPRPPLQTPDPEFTALVKQLRAAVTGRPDDLQGQQLLARNEANLGNLTAAYTAQARVIALKGAVVTEGDLLTQATLMIQAADGQVSPEADVLLQKVLTRAPKNDTALFFTGISQMQVGRYDLAFRYWKEVMDTAPNDSPWRTEVRGRIESLAELAGVRYALPEAFVGPDAAAVAAAEEMSPEDRQAMIRTMVEGLNDRLATEGGTAQEWARLIAALSNLGETERARAIWGEALRNFAGRTAELGFINQEAVNAGLTR</sequence>
<feature type="repeat" description="TPR" evidence="2">
    <location>
        <begin position="253"/>
        <end position="286"/>
    </location>
</feature>
<gene>
    <name evidence="5" type="ORF">SAMN05216227_1007128</name>
</gene>
<keyword evidence="3" id="KW-0472">Membrane</keyword>
<evidence type="ECO:0000256" key="1">
    <source>
        <dbReference type="ARBA" id="ARBA00022748"/>
    </source>
</evidence>
<protein>
    <submittedName>
        <fullName evidence="5">Cytochrome c-type biogenesis protein CcmH</fullName>
    </submittedName>
</protein>
<proteinExistence type="predicted"/>
<evidence type="ECO:0000256" key="3">
    <source>
        <dbReference type="SAM" id="Phobius"/>
    </source>
</evidence>
<name>A0A1H8DUL7_9RHOB</name>
<reference evidence="5 6" key="1">
    <citation type="submission" date="2016-10" db="EMBL/GenBank/DDBJ databases">
        <authorList>
            <person name="de Groot N.N."/>
        </authorList>
    </citation>
    <scope>NUCLEOTIDE SEQUENCE [LARGE SCALE GENOMIC DNA]</scope>
    <source>
        <strain evidence="5 6">CGMCC 1.10836</strain>
    </source>
</reference>
<keyword evidence="2" id="KW-0802">TPR repeat</keyword>
<keyword evidence="3" id="KW-1133">Transmembrane helix</keyword>
<dbReference type="GO" id="GO:0017004">
    <property type="term" value="P:cytochrome complex assembly"/>
    <property type="evidence" value="ECO:0007669"/>
    <property type="project" value="UniProtKB-KW"/>
</dbReference>
<dbReference type="RefSeq" id="WP_050519116.1">
    <property type="nucleotide sequence ID" value="NZ_FOCO01000007.1"/>
</dbReference>
<dbReference type="InterPro" id="IPR017560">
    <property type="entry name" value="Cyt_c_biogenesis_CcmI"/>
</dbReference>
<accession>A0A1H8DUL7</accession>
<dbReference type="AlphaFoldDB" id="A0A1H8DUL7"/>
<dbReference type="OrthoDB" id="9815847at2"/>
<feature type="transmembrane region" description="Helical" evidence="3">
    <location>
        <begin position="6"/>
        <end position="25"/>
    </location>
</feature>
<dbReference type="InterPro" id="IPR011990">
    <property type="entry name" value="TPR-like_helical_dom_sf"/>
</dbReference>
<organism evidence="5 6">
    <name type="scientific">Pseudorhodobacter antarcticus</name>
    <dbReference type="NCBI Taxonomy" id="1077947"/>
    <lineage>
        <taxon>Bacteria</taxon>
        <taxon>Pseudomonadati</taxon>
        <taxon>Pseudomonadota</taxon>
        <taxon>Alphaproteobacteria</taxon>
        <taxon>Rhodobacterales</taxon>
        <taxon>Paracoccaceae</taxon>
        <taxon>Pseudorhodobacter</taxon>
    </lineage>
</organism>
<dbReference type="Gene3D" id="1.25.40.10">
    <property type="entry name" value="Tetratricopeptide repeat domain"/>
    <property type="match status" value="1"/>
</dbReference>
<dbReference type="EMBL" id="FOCO01000007">
    <property type="protein sequence ID" value="SEN10544.1"/>
    <property type="molecule type" value="Genomic_DNA"/>
</dbReference>
<dbReference type="NCBIfam" id="TIGR03142">
    <property type="entry name" value="cytochro_ccmI"/>
    <property type="match status" value="1"/>
</dbReference>
<dbReference type="Proteomes" id="UP000183002">
    <property type="component" value="Unassembled WGS sequence"/>
</dbReference>
<evidence type="ECO:0000313" key="5">
    <source>
        <dbReference type="EMBL" id="SEN10544.1"/>
    </source>
</evidence>
<keyword evidence="3" id="KW-0812">Transmembrane</keyword>
<evidence type="ECO:0000313" key="6">
    <source>
        <dbReference type="Proteomes" id="UP000183002"/>
    </source>
</evidence>
<dbReference type="InterPro" id="IPR019734">
    <property type="entry name" value="TPR_rpt"/>
</dbReference>
<keyword evidence="1" id="KW-0201">Cytochrome c-type biogenesis</keyword>
<dbReference type="InterPro" id="IPR056413">
    <property type="entry name" value="TPR_CcmH_CycH"/>
</dbReference>
<evidence type="ECO:0000256" key="2">
    <source>
        <dbReference type="PROSITE-ProRule" id="PRU00339"/>
    </source>
</evidence>
<keyword evidence="6" id="KW-1185">Reference proteome</keyword>
<feature type="transmembrane region" description="Helical" evidence="3">
    <location>
        <begin position="95"/>
        <end position="115"/>
    </location>
</feature>
<feature type="domain" description="Cytochrome c-type biogenesis protein H TPR" evidence="4">
    <location>
        <begin position="160"/>
        <end position="288"/>
    </location>
</feature>